<dbReference type="AlphaFoldDB" id="A0A1J1I3F9"/>
<evidence type="ECO:0000256" key="1">
    <source>
        <dbReference type="SAM" id="SignalP"/>
    </source>
</evidence>
<proteinExistence type="predicted"/>
<organism evidence="2 3">
    <name type="scientific">Clunio marinus</name>
    <dbReference type="NCBI Taxonomy" id="568069"/>
    <lineage>
        <taxon>Eukaryota</taxon>
        <taxon>Metazoa</taxon>
        <taxon>Ecdysozoa</taxon>
        <taxon>Arthropoda</taxon>
        <taxon>Hexapoda</taxon>
        <taxon>Insecta</taxon>
        <taxon>Pterygota</taxon>
        <taxon>Neoptera</taxon>
        <taxon>Endopterygota</taxon>
        <taxon>Diptera</taxon>
        <taxon>Nematocera</taxon>
        <taxon>Chironomoidea</taxon>
        <taxon>Chironomidae</taxon>
        <taxon>Clunio</taxon>
    </lineage>
</organism>
<reference evidence="2 3" key="1">
    <citation type="submission" date="2015-04" db="EMBL/GenBank/DDBJ databases">
        <authorList>
            <person name="Syromyatnikov M.Y."/>
            <person name="Popov V.N."/>
        </authorList>
    </citation>
    <scope>NUCLEOTIDE SEQUENCE [LARGE SCALE GENOMIC DNA]</scope>
</reference>
<evidence type="ECO:0000313" key="3">
    <source>
        <dbReference type="Proteomes" id="UP000183832"/>
    </source>
</evidence>
<dbReference type="EMBL" id="CVRI01000037">
    <property type="protein sequence ID" value="CRK93398.1"/>
    <property type="molecule type" value="Genomic_DNA"/>
</dbReference>
<feature type="signal peptide" evidence="1">
    <location>
        <begin position="1"/>
        <end position="20"/>
    </location>
</feature>
<gene>
    <name evidence="2" type="ORF">CLUMA_CG006934</name>
</gene>
<protein>
    <submittedName>
        <fullName evidence="2">CLUMA_CG006934, isoform A</fullName>
    </submittedName>
</protein>
<keyword evidence="1" id="KW-0732">Signal</keyword>
<dbReference type="Proteomes" id="UP000183832">
    <property type="component" value="Unassembled WGS sequence"/>
</dbReference>
<keyword evidence="3" id="KW-1185">Reference proteome</keyword>
<dbReference type="OrthoDB" id="7791368at2759"/>
<sequence length="292" mass="32755">MLRCLVRIVSFLLLFTVIKSETTSAPPTTITQSPIKRIDGNKNKRGLYFEDAIIGPPPPPPFRTISFPTRPPTRIFTPSNRWTNVFGFDDITYHHLFNEINGYNNYGIPTHMTPPPPQRPITPRPYHPNDYNFVGYRTPYDFDSTYVSHDGRVVKQYSVHEIHDNDLPDPNIFKPTTNLLRPLPIPPMSAESAQILQFNAPKNTNFAQPRAHLANLRTSNPNQIPTFLTRNHGPVALGSGSLGVIRLPNGAVFLGSGSLGYISHKDHFDNVINLASQRQKPLPRGPTTFGQS</sequence>
<accession>A0A1J1I3F9</accession>
<evidence type="ECO:0000313" key="2">
    <source>
        <dbReference type="EMBL" id="CRK93398.1"/>
    </source>
</evidence>
<feature type="chain" id="PRO_5012046054" evidence="1">
    <location>
        <begin position="21"/>
        <end position="292"/>
    </location>
</feature>
<name>A0A1J1I3F9_9DIPT</name>